<accession>A0AAX3DUU3</accession>
<dbReference type="EMBL" id="CP076676">
    <property type="protein sequence ID" value="UYO38423.1"/>
    <property type="molecule type" value="Genomic_DNA"/>
</dbReference>
<protein>
    <submittedName>
        <fullName evidence="1">Uncharacterized protein</fullName>
    </submittedName>
</protein>
<dbReference type="Proteomes" id="UP001163166">
    <property type="component" value="Chromosome"/>
</dbReference>
<evidence type="ECO:0000313" key="2">
    <source>
        <dbReference type="Proteomes" id="UP001163166"/>
    </source>
</evidence>
<gene>
    <name evidence="1" type="ORF">KQX62_17060</name>
</gene>
<reference evidence="1" key="1">
    <citation type="journal article" date="2022" name="Biol. Control">
        <title>In silico genomic analysis of Rhodopseudomonas palustris strains revealed potential biocontrol agents and crop yield enhancers.</title>
        <authorList>
            <person name="Surachat K."/>
            <person name="Kantachote D."/>
            <person name="Deachamag P."/>
            <person name="Wonglapsuwan M."/>
        </authorList>
    </citation>
    <scope>NUCLEOTIDE SEQUENCE</scope>
    <source>
        <strain evidence="1">TLS06</strain>
    </source>
</reference>
<dbReference type="RefSeq" id="WP_264073956.1">
    <property type="nucleotide sequence ID" value="NZ_CP076676.1"/>
</dbReference>
<evidence type="ECO:0000313" key="1">
    <source>
        <dbReference type="EMBL" id="UYO38423.1"/>
    </source>
</evidence>
<proteinExistence type="predicted"/>
<sequence>MSWSAALSSPIPLPDGGELRTLDHARAFLLKPPRPHCDAPQWQAAIEAVLLVGSHGGPTSSTA</sequence>
<dbReference type="AlphaFoldDB" id="A0AAX3DUU3"/>
<name>A0AAX3DUU3_RHOPL</name>
<organism evidence="1 2">
    <name type="scientific">Rhodopseudomonas palustris</name>
    <dbReference type="NCBI Taxonomy" id="1076"/>
    <lineage>
        <taxon>Bacteria</taxon>
        <taxon>Pseudomonadati</taxon>
        <taxon>Pseudomonadota</taxon>
        <taxon>Alphaproteobacteria</taxon>
        <taxon>Hyphomicrobiales</taxon>
        <taxon>Nitrobacteraceae</taxon>
        <taxon>Rhodopseudomonas</taxon>
    </lineage>
</organism>